<dbReference type="PANTHER" id="PTHR37947">
    <property type="entry name" value="BLL2462 PROTEIN"/>
    <property type="match status" value="1"/>
</dbReference>
<gene>
    <name evidence="2" type="ORF">PW52_05425</name>
</gene>
<dbReference type="STRING" id="1435349.PW52_05425"/>
<keyword evidence="1" id="KW-0472">Membrane</keyword>
<dbReference type="PANTHER" id="PTHR37947:SF1">
    <property type="entry name" value="BLL2462 PROTEIN"/>
    <property type="match status" value="1"/>
</dbReference>
<keyword evidence="3" id="KW-1185">Reference proteome</keyword>
<evidence type="ECO:0000313" key="2">
    <source>
        <dbReference type="EMBL" id="KJD36059.1"/>
    </source>
</evidence>
<dbReference type="InterPro" id="IPR036465">
    <property type="entry name" value="vWFA_dom_sf"/>
</dbReference>
<dbReference type="Proteomes" id="UP000032578">
    <property type="component" value="Unassembled WGS sequence"/>
</dbReference>
<dbReference type="RefSeq" id="WP_044631918.1">
    <property type="nucleotide sequence ID" value="NZ_JTDW01000004.1"/>
</dbReference>
<sequence>MQIQTILYIILAGIIALLLALFQYYKKNEKSMFKLNMLFSIFRFISIFSVLVLIINPQFNKTIIYTEKANLIIATDNSKSVKFLKQDQKTLQLLKKLSSNQDLNSKFNIQFYNFGETLNLSDSLYFSENQTNISSAFNQLNKIYRQTTAPTILITDGNQTYGNDYQFVNNNYKHPIYPIVLGDTLTYTDLKIEQLNVNKYAYLNNKFPVEVILVYNGKKQVSSNFTVSNNGRTVYSSTLKFSEENNSKVLNFTIPANSVGFSNYKATISPIENEKNKVNNTKNFAVDVINEKTKIAIVSNIIHPDIGLLKKSIETNKQREVVILKPNDFISQVNDFKLVILNQPNNSFKSIFEIIKKNKINKLVIVGSKTDLSFLNNTVKEYEFEITNQTENYQAQLNSGFSPFIVSDIEFESFPPLLSNYSSVIFNTPYQVLLNKNLNGVSINEPLIATIENDKQREVLILGENIWQWRAQSFLNTKSFNDFDDFIGKLIQFLNTNQQRSRLNIDYNSFYNSGTNIIVKAEYFDKNFVFDTRETINITVINEASNEQKTYPFVLKNNNYQVDLSNLSTGSYKFNIQTSTDKLTKSGRFEILDYNVEEQFLSANVTKLKSISTNSNGEVFFINNTDNLISTLVNDERFTPVQKSKKETIPLINWKMLLAIIALSLSAEWFLRKYNGLT</sequence>
<organism evidence="2 3">
    <name type="scientific">Neotamlana sedimentorum</name>
    <dbReference type="NCBI Taxonomy" id="1435349"/>
    <lineage>
        <taxon>Bacteria</taxon>
        <taxon>Pseudomonadati</taxon>
        <taxon>Bacteroidota</taxon>
        <taxon>Flavobacteriia</taxon>
        <taxon>Flavobacteriales</taxon>
        <taxon>Flavobacteriaceae</taxon>
        <taxon>Neotamlana</taxon>
    </lineage>
</organism>
<evidence type="ECO:0008006" key="4">
    <source>
        <dbReference type="Google" id="ProtNLM"/>
    </source>
</evidence>
<evidence type="ECO:0000256" key="1">
    <source>
        <dbReference type="SAM" id="Phobius"/>
    </source>
</evidence>
<feature type="transmembrane region" description="Helical" evidence="1">
    <location>
        <begin position="37"/>
        <end position="55"/>
    </location>
</feature>
<dbReference type="OrthoDB" id="9763076at2"/>
<reference evidence="2 3" key="1">
    <citation type="submission" date="2014-11" db="EMBL/GenBank/DDBJ databases">
        <title>Tamlana sedimentorum sp. nov., isolated from shallow sand sediments of the Sea of Japan.</title>
        <authorList>
            <person name="Romanenko L.A."/>
        </authorList>
    </citation>
    <scope>NUCLEOTIDE SEQUENCE [LARGE SCALE GENOMIC DNA]</scope>
    <source>
        <strain evidence="2 3">JCM 19808</strain>
    </source>
</reference>
<keyword evidence="1" id="KW-0812">Transmembrane</keyword>
<dbReference type="SUPFAM" id="SSF53300">
    <property type="entry name" value="vWA-like"/>
    <property type="match status" value="1"/>
</dbReference>
<name>A0A0D7WAE2_9FLAO</name>
<protein>
    <recommendedName>
        <fullName evidence="4">VWA domain-containing protein</fullName>
    </recommendedName>
</protein>
<accession>A0A0D7WAE2</accession>
<dbReference type="PATRIC" id="fig|1435349.4.peg.2039"/>
<comment type="caution">
    <text evidence="2">The sequence shown here is derived from an EMBL/GenBank/DDBJ whole genome shotgun (WGS) entry which is preliminary data.</text>
</comment>
<dbReference type="AlphaFoldDB" id="A0A0D7WAE2"/>
<keyword evidence="1" id="KW-1133">Transmembrane helix</keyword>
<dbReference type="EMBL" id="JTDW01000004">
    <property type="protein sequence ID" value="KJD36059.1"/>
    <property type="molecule type" value="Genomic_DNA"/>
</dbReference>
<feature type="transmembrane region" description="Helical" evidence="1">
    <location>
        <begin position="6"/>
        <end position="25"/>
    </location>
</feature>
<proteinExistence type="predicted"/>
<evidence type="ECO:0000313" key="3">
    <source>
        <dbReference type="Proteomes" id="UP000032578"/>
    </source>
</evidence>